<evidence type="ECO:0000256" key="13">
    <source>
        <dbReference type="ARBA" id="ARBA00023136"/>
    </source>
</evidence>
<keyword evidence="4" id="KW-1003">Cell membrane</keyword>
<dbReference type="PANTHER" id="PTHR43547:SF10">
    <property type="entry name" value="SENSOR HISTIDINE KINASE DCUS"/>
    <property type="match status" value="1"/>
</dbReference>
<dbReference type="PROSITE" id="PS50109">
    <property type="entry name" value="HIS_KIN"/>
    <property type="match status" value="1"/>
</dbReference>
<dbReference type="PANTHER" id="PTHR43547">
    <property type="entry name" value="TWO-COMPONENT HISTIDINE KINASE"/>
    <property type="match status" value="1"/>
</dbReference>
<dbReference type="Pfam" id="PF00989">
    <property type="entry name" value="PAS"/>
    <property type="match status" value="1"/>
</dbReference>
<keyword evidence="9 17" id="KW-0418">Kinase</keyword>
<accession>A0ABY3B9K2</accession>
<feature type="transmembrane region" description="Helical" evidence="14">
    <location>
        <begin position="172"/>
        <end position="191"/>
    </location>
</feature>
<evidence type="ECO:0000256" key="4">
    <source>
        <dbReference type="ARBA" id="ARBA00022475"/>
    </source>
</evidence>
<dbReference type="InterPro" id="IPR005467">
    <property type="entry name" value="His_kinase_dom"/>
</dbReference>
<feature type="domain" description="PAS" evidence="16">
    <location>
        <begin position="209"/>
        <end position="249"/>
    </location>
</feature>
<dbReference type="Pfam" id="PF17203">
    <property type="entry name" value="sCache_3_2"/>
    <property type="match status" value="1"/>
</dbReference>
<name>A0ABY3B9K2_9BACL</name>
<dbReference type="Proteomes" id="UP000319219">
    <property type="component" value="Unassembled WGS sequence"/>
</dbReference>
<dbReference type="PROSITE" id="PS50112">
    <property type="entry name" value="PAS"/>
    <property type="match status" value="1"/>
</dbReference>
<comment type="catalytic activity">
    <reaction evidence="1">
        <text>ATP + protein L-histidine = ADP + protein N-phospho-L-histidine.</text>
        <dbReference type="EC" id="2.7.13.3"/>
    </reaction>
</comment>
<dbReference type="InterPro" id="IPR000014">
    <property type="entry name" value="PAS"/>
</dbReference>
<dbReference type="GO" id="GO:0016301">
    <property type="term" value="F:kinase activity"/>
    <property type="evidence" value="ECO:0007669"/>
    <property type="project" value="UniProtKB-KW"/>
</dbReference>
<dbReference type="Gene3D" id="3.30.565.10">
    <property type="entry name" value="Histidine kinase-like ATPase, C-terminal domain"/>
    <property type="match status" value="1"/>
</dbReference>
<evidence type="ECO:0000256" key="5">
    <source>
        <dbReference type="ARBA" id="ARBA00022553"/>
    </source>
</evidence>
<dbReference type="SUPFAM" id="SSF103190">
    <property type="entry name" value="Sensory domain-like"/>
    <property type="match status" value="1"/>
</dbReference>
<dbReference type="InterPro" id="IPR033463">
    <property type="entry name" value="sCache_3"/>
</dbReference>
<evidence type="ECO:0000259" key="15">
    <source>
        <dbReference type="PROSITE" id="PS50109"/>
    </source>
</evidence>
<evidence type="ECO:0000256" key="9">
    <source>
        <dbReference type="ARBA" id="ARBA00022777"/>
    </source>
</evidence>
<dbReference type="Gene3D" id="1.10.287.130">
    <property type="match status" value="1"/>
</dbReference>
<dbReference type="SUPFAM" id="SSF55890">
    <property type="entry name" value="Sporulation response regulatory protein Spo0B"/>
    <property type="match status" value="1"/>
</dbReference>
<evidence type="ECO:0000256" key="1">
    <source>
        <dbReference type="ARBA" id="ARBA00000085"/>
    </source>
</evidence>
<reference evidence="17 18" key="1">
    <citation type="submission" date="2019-07" db="EMBL/GenBank/DDBJ databases">
        <title>Paenibacillus ottowii sp. nov. isolated from a fermentation system processing bovine manure.</title>
        <authorList>
            <person name="Velazquez L.F."/>
            <person name="Rajbanshi S."/>
            <person name="Guan S."/>
            <person name="Hinchee M."/>
            <person name="Welsh A."/>
        </authorList>
    </citation>
    <scope>NUCLEOTIDE SEQUENCE [LARGE SCALE GENOMIC DNA]</scope>
    <source>
        <strain evidence="17 18">MS2379</strain>
    </source>
</reference>
<keyword evidence="18" id="KW-1185">Reference proteome</keyword>
<evidence type="ECO:0000259" key="16">
    <source>
        <dbReference type="PROSITE" id="PS50112"/>
    </source>
</evidence>
<dbReference type="Gene3D" id="3.30.450.20">
    <property type="entry name" value="PAS domain"/>
    <property type="match status" value="2"/>
</dbReference>
<evidence type="ECO:0000256" key="6">
    <source>
        <dbReference type="ARBA" id="ARBA00022679"/>
    </source>
</evidence>
<evidence type="ECO:0000256" key="3">
    <source>
        <dbReference type="ARBA" id="ARBA00012438"/>
    </source>
</evidence>
<dbReference type="InterPro" id="IPR004358">
    <property type="entry name" value="Sig_transdc_His_kin-like_C"/>
</dbReference>
<dbReference type="InterPro" id="IPR016120">
    <property type="entry name" value="Sig_transdc_His_kin_SpoOB"/>
</dbReference>
<dbReference type="SUPFAM" id="SSF55874">
    <property type="entry name" value="ATPase domain of HSP90 chaperone/DNA topoisomerase II/histidine kinase"/>
    <property type="match status" value="1"/>
</dbReference>
<keyword evidence="12" id="KW-0902">Two-component regulatory system</keyword>
<evidence type="ECO:0000313" key="18">
    <source>
        <dbReference type="Proteomes" id="UP000319219"/>
    </source>
</evidence>
<dbReference type="InterPro" id="IPR013767">
    <property type="entry name" value="PAS_fold"/>
</dbReference>
<gene>
    <name evidence="17" type="ORF">FKV70_00150</name>
</gene>
<keyword evidence="5" id="KW-0597">Phosphoprotein</keyword>
<dbReference type="InterPro" id="IPR035965">
    <property type="entry name" value="PAS-like_dom_sf"/>
</dbReference>
<keyword evidence="8" id="KW-0547">Nucleotide-binding</keyword>
<evidence type="ECO:0000256" key="12">
    <source>
        <dbReference type="ARBA" id="ARBA00023012"/>
    </source>
</evidence>
<dbReference type="EMBL" id="VIJZ01000001">
    <property type="protein sequence ID" value="TQS00804.1"/>
    <property type="molecule type" value="Genomic_DNA"/>
</dbReference>
<evidence type="ECO:0000256" key="11">
    <source>
        <dbReference type="ARBA" id="ARBA00022989"/>
    </source>
</evidence>
<evidence type="ECO:0000256" key="8">
    <source>
        <dbReference type="ARBA" id="ARBA00022741"/>
    </source>
</evidence>
<evidence type="ECO:0000256" key="14">
    <source>
        <dbReference type="SAM" id="Phobius"/>
    </source>
</evidence>
<dbReference type="RefSeq" id="WP_142611435.1">
    <property type="nucleotide sequence ID" value="NZ_VIJZ01000001.1"/>
</dbReference>
<evidence type="ECO:0000256" key="7">
    <source>
        <dbReference type="ARBA" id="ARBA00022692"/>
    </source>
</evidence>
<dbReference type="SUPFAM" id="SSF55785">
    <property type="entry name" value="PYP-like sensor domain (PAS domain)"/>
    <property type="match status" value="1"/>
</dbReference>
<dbReference type="InterPro" id="IPR036890">
    <property type="entry name" value="HATPase_C_sf"/>
</dbReference>
<dbReference type="PRINTS" id="PR00344">
    <property type="entry name" value="BCTRLSENSOR"/>
</dbReference>
<organism evidence="17 18">
    <name type="scientific">Paenibacillus ottowii</name>
    <dbReference type="NCBI Taxonomy" id="2315729"/>
    <lineage>
        <taxon>Bacteria</taxon>
        <taxon>Bacillati</taxon>
        <taxon>Bacillota</taxon>
        <taxon>Bacilli</taxon>
        <taxon>Bacillales</taxon>
        <taxon>Paenibacillaceae</taxon>
        <taxon>Paenibacillus</taxon>
    </lineage>
</organism>
<dbReference type="SMART" id="SM00387">
    <property type="entry name" value="HATPase_c"/>
    <property type="match status" value="1"/>
</dbReference>
<dbReference type="CDD" id="cd00130">
    <property type="entry name" value="PAS"/>
    <property type="match status" value="1"/>
</dbReference>
<sequence>MRFQTKLMVFISLLVLVVTGLLGLSLRYMITSALYEEIGKRALTVANTLAVDAQVREALEQTDTTQLRARINEVVKPVQASSGSDFITIADRHLIRQWHVNPERIGQPMMDPLNNKVLQGQPSITQSTGSLGPSLRAKTAVYDKQGRAIGLVSVGFLMTDVVQNIRTYTYTWLWFMVGALMIGIVGSLVIARRVRHELHGLEPVEIGRLYQEKQAILESIGEGIIAVNSNGQVTLANPQAVRLLGLPPETSLYGYELRHLADTADQLADILIADIIEENPSKKPDQEQNVLNEEIEIQQRVVVVSRVPIKDRFGRRLGTVASLRDKTELLRMTRQLTEVKDYADVLRSQTHEYTNRLYLISGLIQLECYDEAVDFITQESEDYRMHRSVSSSLSADSIIASLLISKKKQALEQGVVLHSYIKGAFSTPSATLEWSLLATIAGNLLDNAMEAVITGSKSDGQVWFRLEEMTEAIIVQVADNGAGISEDIQEKLFVKGASTKAEAGHGYGLALVQEYTERMSGSIKIQERPGGGSIFEVHIPLNRTDTRSNNATGGYVHE</sequence>
<keyword evidence="7 14" id="KW-0812">Transmembrane</keyword>
<dbReference type="InterPro" id="IPR039506">
    <property type="entry name" value="SPOB_a"/>
</dbReference>
<dbReference type="Pfam" id="PF02518">
    <property type="entry name" value="HATPase_c"/>
    <property type="match status" value="1"/>
</dbReference>
<keyword evidence="10" id="KW-0067">ATP-binding</keyword>
<comment type="subcellular location">
    <subcellularLocation>
        <location evidence="2">Cell membrane</location>
        <topology evidence="2">Multi-pass membrane protein</topology>
    </subcellularLocation>
</comment>
<keyword evidence="11 14" id="KW-1133">Transmembrane helix</keyword>
<dbReference type="Pfam" id="PF14689">
    <property type="entry name" value="SPOB_a"/>
    <property type="match status" value="1"/>
</dbReference>
<protein>
    <recommendedName>
        <fullName evidence="3">histidine kinase</fullName>
        <ecNumber evidence="3">2.7.13.3</ecNumber>
    </recommendedName>
</protein>
<dbReference type="EC" id="2.7.13.3" evidence="3"/>
<comment type="caution">
    <text evidence="17">The sequence shown here is derived from an EMBL/GenBank/DDBJ whole genome shotgun (WGS) entry which is preliminary data.</text>
</comment>
<keyword evidence="6" id="KW-0808">Transferase</keyword>
<dbReference type="SMART" id="SM00091">
    <property type="entry name" value="PAS"/>
    <property type="match status" value="1"/>
</dbReference>
<dbReference type="InterPro" id="IPR029151">
    <property type="entry name" value="Sensor-like_sf"/>
</dbReference>
<keyword evidence="13 14" id="KW-0472">Membrane</keyword>
<evidence type="ECO:0000313" key="17">
    <source>
        <dbReference type="EMBL" id="TQS00804.1"/>
    </source>
</evidence>
<evidence type="ECO:0000256" key="2">
    <source>
        <dbReference type="ARBA" id="ARBA00004651"/>
    </source>
</evidence>
<proteinExistence type="predicted"/>
<dbReference type="InterPro" id="IPR003594">
    <property type="entry name" value="HATPase_dom"/>
</dbReference>
<evidence type="ECO:0000256" key="10">
    <source>
        <dbReference type="ARBA" id="ARBA00022840"/>
    </source>
</evidence>
<feature type="domain" description="Histidine kinase" evidence="15">
    <location>
        <begin position="437"/>
        <end position="543"/>
    </location>
</feature>